<evidence type="ECO:0000313" key="2">
    <source>
        <dbReference type="Proteomes" id="UP000269883"/>
    </source>
</evidence>
<evidence type="ECO:0000313" key="1">
    <source>
        <dbReference type="EMBL" id="BBD07643.1"/>
    </source>
</evidence>
<dbReference type="AlphaFoldDB" id="A0A2Z6AWS1"/>
<keyword evidence="2" id="KW-1185">Reference proteome</keyword>
<accession>A0A2Z6AWS1</accession>
<dbReference type="EMBL" id="AP017378">
    <property type="protein sequence ID" value="BBD07643.1"/>
    <property type="molecule type" value="Genomic_DNA"/>
</dbReference>
<proteinExistence type="predicted"/>
<gene>
    <name evidence="1" type="ORF">DFE_0917</name>
</gene>
<protein>
    <submittedName>
        <fullName evidence="1">Uncharacterized protein</fullName>
    </submittedName>
</protein>
<organism evidence="1 2">
    <name type="scientific">Desulfovibrio ferrophilus</name>
    <dbReference type="NCBI Taxonomy" id="241368"/>
    <lineage>
        <taxon>Bacteria</taxon>
        <taxon>Pseudomonadati</taxon>
        <taxon>Thermodesulfobacteriota</taxon>
        <taxon>Desulfovibrionia</taxon>
        <taxon>Desulfovibrionales</taxon>
        <taxon>Desulfovibrionaceae</taxon>
        <taxon>Desulfovibrio</taxon>
    </lineage>
</organism>
<dbReference type="KEGG" id="dfl:DFE_0917"/>
<sequence length="596" mass="70207">MDSTAPFYRRHQGKGMKFTWDQAFTKVKEFNLMNEGADDAPVQVSTLSGLKRYLDWVQIKECLLRPYFENEDYPLVESRELLPSFESDAFEYADLPGFSMVALGRSLNYFSEIFQFDILHDLLGDSGIGLENACPLERTVQTQNRQAFLNRLPKYLQEDFKKDYLRKDLTAPENYPGILQYLLKMDRAHVLAKDKSGNFNLAGIYASLPSDLDTEIKRFGLKTGKFSVGDNVRYELNRLFVYQFMMELYGFPIVSERRTSSALFARRLQRMGEDFMVRVLGQSDRTITTLYSHPLSKRYPRVEKIALVQVDPDMKEARRMLGQGRYFVDKKKRVVILRVIYRQHKYNADNVRQDRALSVLRQEVIHPLSGRINDRVNIIKDASNMFLRLNDIVRGEFTGRIVYKRNEVIENTDTYEKRLKFLFAWLSKHQRRIIGYTDEFYSNVVKVLDNYLLNPDHYEVFNTLNDLYQEVWSKYSYIQQARKTQLLDNLSQRMHRGQRIGYLEMLNTVNETLHQLKFEIVNYFEELVDRVIGIVENILHDAYLVRKYINTKEDELSGYGQDIRRNYGRLVAQLDEFNSIRKSRTEQGDKLRAHAV</sequence>
<dbReference type="Proteomes" id="UP000269883">
    <property type="component" value="Chromosome"/>
</dbReference>
<reference evidence="1 2" key="1">
    <citation type="journal article" date="2018" name="Sci. Adv.">
        <title>Multi-heme cytochromes provide a pathway for survival in energy-limited environments.</title>
        <authorList>
            <person name="Deng X."/>
            <person name="Dohmae N."/>
            <person name="Nealson K.H."/>
            <person name="Hashimoto K."/>
            <person name="Okamoto A."/>
        </authorList>
    </citation>
    <scope>NUCLEOTIDE SEQUENCE [LARGE SCALE GENOMIC DNA]</scope>
    <source>
        <strain evidence="1 2">IS5</strain>
    </source>
</reference>
<name>A0A2Z6AWS1_9BACT</name>